<name>A0A916DQH9_9BACT</name>
<dbReference type="AlphaFoldDB" id="A0A916DQH9"/>
<keyword evidence="5 9" id="KW-0169">Cobalamin biosynthesis</keyword>
<dbReference type="GO" id="GO:0015420">
    <property type="term" value="F:ABC-type vitamin B12 transporter activity"/>
    <property type="evidence" value="ECO:0007669"/>
    <property type="project" value="UniProtKB-UniRule"/>
</dbReference>
<dbReference type="InterPro" id="IPR004485">
    <property type="entry name" value="Cobalamin_biosynth_CobD/CbiB"/>
</dbReference>
<comment type="similarity">
    <text evidence="3 9">Belongs to the CobD/CbiB family.</text>
</comment>
<dbReference type="NCBIfam" id="TIGR00380">
    <property type="entry name" value="cobal_cbiB"/>
    <property type="match status" value="1"/>
</dbReference>
<dbReference type="EMBL" id="AP026867">
    <property type="protein sequence ID" value="BDS11184.1"/>
    <property type="molecule type" value="Genomic_DNA"/>
</dbReference>
<evidence type="ECO:0000256" key="3">
    <source>
        <dbReference type="ARBA" id="ARBA00006263"/>
    </source>
</evidence>
<feature type="transmembrane region" description="Helical" evidence="9">
    <location>
        <begin position="293"/>
        <end position="311"/>
    </location>
</feature>
<evidence type="ECO:0000256" key="4">
    <source>
        <dbReference type="ARBA" id="ARBA00022475"/>
    </source>
</evidence>
<keyword evidence="4 9" id="KW-1003">Cell membrane</keyword>
<dbReference type="RefSeq" id="WP_264792387.1">
    <property type="nucleotide sequence ID" value="NZ_AP026867.1"/>
</dbReference>
<evidence type="ECO:0000256" key="8">
    <source>
        <dbReference type="ARBA" id="ARBA00023136"/>
    </source>
</evidence>
<keyword evidence="6 9" id="KW-0812">Transmembrane</keyword>
<gene>
    <name evidence="9" type="primary">cobD</name>
    <name evidence="10" type="ORF">AsAng_0018950</name>
</gene>
<evidence type="ECO:0000256" key="1">
    <source>
        <dbReference type="ARBA" id="ARBA00004651"/>
    </source>
</evidence>
<comment type="subcellular location">
    <subcellularLocation>
        <location evidence="1 9">Cell membrane</location>
        <topology evidence="1 9">Multi-pass membrane protein</topology>
    </subcellularLocation>
</comment>
<dbReference type="GO" id="GO:0005886">
    <property type="term" value="C:plasma membrane"/>
    <property type="evidence" value="ECO:0007669"/>
    <property type="project" value="UniProtKB-SubCell"/>
</dbReference>
<evidence type="ECO:0000313" key="11">
    <source>
        <dbReference type="Proteomes" id="UP001060919"/>
    </source>
</evidence>
<organism evidence="10 11">
    <name type="scientific">Aureispira anguillae</name>
    <dbReference type="NCBI Taxonomy" id="2864201"/>
    <lineage>
        <taxon>Bacteria</taxon>
        <taxon>Pseudomonadati</taxon>
        <taxon>Bacteroidota</taxon>
        <taxon>Saprospiria</taxon>
        <taxon>Saprospirales</taxon>
        <taxon>Saprospiraceae</taxon>
        <taxon>Aureispira</taxon>
    </lineage>
</organism>
<evidence type="ECO:0000313" key="10">
    <source>
        <dbReference type="EMBL" id="BDS11184.1"/>
    </source>
</evidence>
<dbReference type="GO" id="GO:0009236">
    <property type="term" value="P:cobalamin biosynthetic process"/>
    <property type="evidence" value="ECO:0007669"/>
    <property type="project" value="UniProtKB-UniRule"/>
</dbReference>
<comment type="pathway">
    <text evidence="2 9">Cofactor biosynthesis; adenosylcobalamin biosynthesis.</text>
</comment>
<keyword evidence="8 9" id="KW-0472">Membrane</keyword>
<feature type="transmembrane region" description="Helical" evidence="9">
    <location>
        <begin position="54"/>
        <end position="73"/>
    </location>
</feature>
<comment type="function">
    <text evidence="9">Converts cobyric acid to cobinamide by the addition of aminopropanol on the F carboxylic group.</text>
</comment>
<dbReference type="PANTHER" id="PTHR34308">
    <property type="entry name" value="COBALAMIN BIOSYNTHESIS PROTEIN CBIB"/>
    <property type="match status" value="1"/>
</dbReference>
<keyword evidence="11" id="KW-1185">Reference proteome</keyword>
<dbReference type="PANTHER" id="PTHR34308:SF1">
    <property type="entry name" value="COBALAMIN BIOSYNTHESIS PROTEIN CBIB"/>
    <property type="match status" value="1"/>
</dbReference>
<keyword evidence="7 9" id="KW-1133">Transmembrane helix</keyword>
<accession>A0A916DQH9</accession>
<evidence type="ECO:0000256" key="9">
    <source>
        <dbReference type="HAMAP-Rule" id="MF_00024"/>
    </source>
</evidence>
<dbReference type="Proteomes" id="UP001060919">
    <property type="component" value="Chromosome"/>
</dbReference>
<dbReference type="KEGG" id="aup:AsAng_0018950"/>
<dbReference type="HAMAP" id="MF_00024">
    <property type="entry name" value="CobD_CbiB"/>
    <property type="match status" value="1"/>
</dbReference>
<evidence type="ECO:0000256" key="5">
    <source>
        <dbReference type="ARBA" id="ARBA00022573"/>
    </source>
</evidence>
<evidence type="ECO:0000256" key="2">
    <source>
        <dbReference type="ARBA" id="ARBA00004953"/>
    </source>
</evidence>
<comment type="caution">
    <text evidence="9">Lacks conserved residue(s) required for the propagation of feature annotation.</text>
</comment>
<proteinExistence type="inferred from homology"/>
<reference evidence="10" key="1">
    <citation type="submission" date="2022-09" db="EMBL/GenBank/DDBJ databases">
        <title>Aureispira anguillicida sp. nov., isolated from Leptocephalus of Japanese eel Anguilla japonica.</title>
        <authorList>
            <person name="Yuasa K."/>
            <person name="Mekata T."/>
            <person name="Ikunari K."/>
        </authorList>
    </citation>
    <scope>NUCLEOTIDE SEQUENCE</scope>
    <source>
        <strain evidence="10">EL160426</strain>
    </source>
</reference>
<protein>
    <recommendedName>
        <fullName evidence="9">Cobalamin biosynthesis protein CobD</fullName>
    </recommendedName>
</protein>
<dbReference type="GO" id="GO:0048472">
    <property type="term" value="F:threonine-phosphate decarboxylase activity"/>
    <property type="evidence" value="ECO:0007669"/>
    <property type="project" value="InterPro"/>
</dbReference>
<evidence type="ECO:0000256" key="6">
    <source>
        <dbReference type="ARBA" id="ARBA00022692"/>
    </source>
</evidence>
<sequence>MDGLSFIIPLILGYLLDLLLGDPRWLPHPIRWFGQSISVGERMLNKGNYRKAKGAFLSLTLIGGTFFVFYALMLGLSSYPLLHGITATIFVFYGLANKSLIEEGEAVIEALEQKGVEAGRKRLAWIVGRDVSQLSENKIRIAVLETLSENLSDGVVAPLFFYAIGGVPGIMAYKMTNTLDSMIAYKSAKYLDFGHFAAKIDDYANFIPARITAILIALVNWNFSSWKFIWKYGAAHASPNAGYPEAALAGVLDCQFGGPNYYKGKLVEKPYIGHHARLLQPNDMKITVRTNHLVTLVSLVMILCLYFWGIVC</sequence>
<evidence type="ECO:0000256" key="7">
    <source>
        <dbReference type="ARBA" id="ARBA00022989"/>
    </source>
</evidence>
<feature type="transmembrane region" description="Helical" evidence="9">
    <location>
        <begin position="6"/>
        <end position="26"/>
    </location>
</feature>
<dbReference type="Pfam" id="PF03186">
    <property type="entry name" value="CobD_Cbib"/>
    <property type="match status" value="1"/>
</dbReference>